<dbReference type="CDD" id="cd00431">
    <property type="entry name" value="cysteine_hydrolases"/>
    <property type="match status" value="1"/>
</dbReference>
<dbReference type="AlphaFoldDB" id="A0A0D1IZ90"/>
<evidence type="ECO:0000313" key="6">
    <source>
        <dbReference type="Proteomes" id="UP000032247"/>
    </source>
</evidence>
<comment type="similarity">
    <text evidence="1">Belongs to the isochorismatase family.</text>
</comment>
<dbReference type="PANTHER" id="PTHR43540">
    <property type="entry name" value="PEROXYUREIDOACRYLATE/UREIDOACRYLATE AMIDOHYDROLASE-RELATED"/>
    <property type="match status" value="1"/>
</dbReference>
<dbReference type="InterPro" id="IPR000868">
    <property type="entry name" value="Isochorismatase-like_dom"/>
</dbReference>
<dbReference type="Proteomes" id="UP001214898">
    <property type="component" value="Chromosome"/>
</dbReference>
<dbReference type="InterPro" id="IPR036380">
    <property type="entry name" value="Isochorismatase-like_sf"/>
</dbReference>
<sequence>MKKALICIDYTNDFVASDGKLTCGEPGRMIEEAIVNLTEEFITNGDYVVLAVDSHVEGDQYHPETRLFPPHNIKGTEGKDLYGKLLPLYQKHEHEPNVYYMEKTRYSAFAGTDLELKLRERQIGELHLAGVCTDICVLHTAVDAYNKGFRIVVHKQAVASFNQEGHAWALSHFANSIGAQVAE</sequence>
<dbReference type="Pfam" id="PF00857">
    <property type="entry name" value="Isochorismatase"/>
    <property type="match status" value="1"/>
</dbReference>
<accession>A0A0D1IZ90</accession>
<organism evidence="4 6">
    <name type="scientific">Bacillus subtilis</name>
    <dbReference type="NCBI Taxonomy" id="1423"/>
    <lineage>
        <taxon>Bacteria</taxon>
        <taxon>Bacillati</taxon>
        <taxon>Bacillota</taxon>
        <taxon>Bacilli</taxon>
        <taxon>Bacillales</taxon>
        <taxon>Bacillaceae</taxon>
        <taxon>Bacillus</taxon>
    </lineage>
</organism>
<name>A0A0D1IZ90_BACIU</name>
<evidence type="ECO:0000313" key="5">
    <source>
        <dbReference type="EMBL" id="WEY86066.1"/>
    </source>
</evidence>
<dbReference type="InterPro" id="IPR050272">
    <property type="entry name" value="Isochorismatase-like_hydrls"/>
</dbReference>
<dbReference type="PATRIC" id="fig|1423.173.peg.3894"/>
<reference evidence="4 6" key="1">
    <citation type="submission" date="2014-12" db="EMBL/GenBank/DDBJ databases">
        <title>Comparative genome analysis of Bacillus coagulans HM-08, Clostridium butyricum HM-68, Bacillus subtilis HM-66 and Bacillus licheniformis BL-09.</title>
        <authorList>
            <person name="Zhang H."/>
        </authorList>
    </citation>
    <scope>NUCLEOTIDE SEQUENCE [LARGE SCALE GENOMIC DNA]</scope>
    <source>
        <strain evidence="4 6">HM-66</strain>
    </source>
</reference>
<dbReference type="STRING" id="483913.AN935_15940"/>
<keyword evidence="2 5" id="KW-0378">Hydrolase</keyword>
<feature type="domain" description="Isochorismatase-like" evidence="3">
    <location>
        <begin position="4"/>
        <end position="177"/>
    </location>
</feature>
<dbReference type="Proteomes" id="UP000032247">
    <property type="component" value="Unassembled WGS sequence"/>
</dbReference>
<protein>
    <submittedName>
        <fullName evidence="5">Cysteine hydrolase</fullName>
    </submittedName>
</protein>
<evidence type="ECO:0000259" key="3">
    <source>
        <dbReference type="Pfam" id="PF00857"/>
    </source>
</evidence>
<dbReference type="SUPFAM" id="SSF52499">
    <property type="entry name" value="Isochorismatase-like hydrolases"/>
    <property type="match status" value="1"/>
</dbReference>
<evidence type="ECO:0000256" key="2">
    <source>
        <dbReference type="ARBA" id="ARBA00022801"/>
    </source>
</evidence>
<evidence type="ECO:0000256" key="1">
    <source>
        <dbReference type="ARBA" id="ARBA00006336"/>
    </source>
</evidence>
<dbReference type="EMBL" id="JXBC01000013">
    <property type="protein sequence ID" value="KIU05364.1"/>
    <property type="molecule type" value="Genomic_DNA"/>
</dbReference>
<gene>
    <name evidence="5" type="primary">pncA</name>
    <name evidence="5" type="ORF">P5633_08060</name>
    <name evidence="4" type="ORF">SC09_contig4orf00115</name>
</gene>
<evidence type="ECO:0000313" key="4">
    <source>
        <dbReference type="EMBL" id="KIU05364.1"/>
    </source>
</evidence>
<reference evidence="5" key="2">
    <citation type="submission" date="2023-03" db="EMBL/GenBank/DDBJ databases">
        <title>Complete genome sequences of 52 Bacillus and Priestia strains isolated from West-African fermentations and 26 reference strains from the DSMZ collection.</title>
        <authorList>
            <person name="Wiedenbein E.S."/>
            <person name="Canoy T.S."/>
            <person name="Hui Y."/>
            <person name="Parkouda C."/>
            <person name="Dawende C."/>
            <person name="Ametefe E."/>
            <person name="Jespersen L."/>
            <person name="Nielsen D.S."/>
        </authorList>
    </citation>
    <scope>NUCLEOTIDE SEQUENCE</scope>
    <source>
        <strain evidence="5">PRO56</strain>
    </source>
</reference>
<proteinExistence type="inferred from homology"/>
<dbReference type="PANTHER" id="PTHR43540:SF10">
    <property type="entry name" value="ISOCHORISMATASE"/>
    <property type="match status" value="1"/>
</dbReference>
<dbReference type="GO" id="GO:0016787">
    <property type="term" value="F:hydrolase activity"/>
    <property type="evidence" value="ECO:0007669"/>
    <property type="project" value="UniProtKB-KW"/>
</dbReference>
<dbReference type="Gene3D" id="3.40.50.850">
    <property type="entry name" value="Isochorismatase-like"/>
    <property type="match status" value="1"/>
</dbReference>
<dbReference type="EMBL" id="CP120576">
    <property type="protein sequence ID" value="WEY86066.1"/>
    <property type="molecule type" value="Genomic_DNA"/>
</dbReference>